<name>A0A9N9IRL6_9GLOM</name>
<keyword evidence="3" id="KW-1185">Reference proteome</keyword>
<dbReference type="Pfam" id="PF09463">
    <property type="entry name" value="Opy2"/>
    <property type="match status" value="1"/>
</dbReference>
<dbReference type="OrthoDB" id="2433032at2759"/>
<comment type="caution">
    <text evidence="2">The sequence shown here is derived from an EMBL/GenBank/DDBJ whole genome shotgun (WGS) entry which is preliminary data.</text>
</comment>
<gene>
    <name evidence="2" type="ORF">DERYTH_LOCUS16406</name>
</gene>
<evidence type="ECO:0000259" key="1">
    <source>
        <dbReference type="Pfam" id="PF09463"/>
    </source>
</evidence>
<proteinExistence type="predicted"/>
<evidence type="ECO:0000313" key="2">
    <source>
        <dbReference type="EMBL" id="CAG8745605.1"/>
    </source>
</evidence>
<feature type="non-terminal residue" evidence="2">
    <location>
        <position position="1"/>
    </location>
</feature>
<dbReference type="EMBL" id="CAJVPY010014273">
    <property type="protein sequence ID" value="CAG8745605.1"/>
    <property type="molecule type" value="Genomic_DNA"/>
</dbReference>
<protein>
    <submittedName>
        <fullName evidence="2">7386_t:CDS:1</fullName>
    </submittedName>
</protein>
<reference evidence="2" key="1">
    <citation type="submission" date="2021-06" db="EMBL/GenBank/DDBJ databases">
        <authorList>
            <person name="Kallberg Y."/>
            <person name="Tangrot J."/>
            <person name="Rosling A."/>
        </authorList>
    </citation>
    <scope>NUCLEOTIDE SEQUENCE</scope>
    <source>
        <strain evidence="2">MA453B</strain>
    </source>
</reference>
<evidence type="ECO:0000313" key="3">
    <source>
        <dbReference type="Proteomes" id="UP000789405"/>
    </source>
</evidence>
<dbReference type="Proteomes" id="UP000789405">
    <property type="component" value="Unassembled WGS sequence"/>
</dbReference>
<sequence>CVTCPEPICPLCVFTTKCWIQKRFCYSCGSTHCVKSPKRCIFCPQIYPTCGQCPPNYKCQVWNQDCFTCAQARCVPESYDPNDYDSEGYGLEK</sequence>
<feature type="domain" description="Membrane anchor Opy2 N-terminal" evidence="1">
    <location>
        <begin position="40"/>
        <end position="74"/>
    </location>
</feature>
<organism evidence="2 3">
    <name type="scientific">Dentiscutata erythropus</name>
    <dbReference type="NCBI Taxonomy" id="1348616"/>
    <lineage>
        <taxon>Eukaryota</taxon>
        <taxon>Fungi</taxon>
        <taxon>Fungi incertae sedis</taxon>
        <taxon>Mucoromycota</taxon>
        <taxon>Glomeromycotina</taxon>
        <taxon>Glomeromycetes</taxon>
        <taxon>Diversisporales</taxon>
        <taxon>Gigasporaceae</taxon>
        <taxon>Dentiscutata</taxon>
    </lineage>
</organism>
<accession>A0A9N9IRL6</accession>
<dbReference type="InterPro" id="IPR018571">
    <property type="entry name" value="Membrane_anchor_Opy2_N"/>
</dbReference>
<dbReference type="AlphaFoldDB" id="A0A9N9IRL6"/>